<evidence type="ECO:0000313" key="2">
    <source>
        <dbReference type="Proteomes" id="UP000009882"/>
    </source>
</evidence>
<keyword evidence="2" id="KW-1185">Reference proteome</keyword>
<dbReference type="InParanoid" id="K9FI34"/>
<dbReference type="AlphaFoldDB" id="K9FI34"/>
<protein>
    <submittedName>
        <fullName evidence="1">Uncharacterized protein</fullName>
    </submittedName>
</protein>
<dbReference type="HOGENOM" id="CLU_3359891_0_0_1"/>
<name>K9FI34_PEND2</name>
<evidence type="ECO:0000313" key="1">
    <source>
        <dbReference type="EMBL" id="EKV09205.1"/>
    </source>
</evidence>
<accession>K9FI34</accession>
<sequence>MYRVEKERSRSSPLATCILPLLSIEEAEVQSAIPLL</sequence>
<gene>
    <name evidence="1" type="ORF">PDIG_63380</name>
</gene>
<proteinExistence type="predicted"/>
<organism evidence="1 2">
    <name type="scientific">Penicillium digitatum (strain PHI26 / CECT 20796)</name>
    <name type="common">Green mold</name>
    <dbReference type="NCBI Taxonomy" id="1170229"/>
    <lineage>
        <taxon>Eukaryota</taxon>
        <taxon>Fungi</taxon>
        <taxon>Dikarya</taxon>
        <taxon>Ascomycota</taxon>
        <taxon>Pezizomycotina</taxon>
        <taxon>Eurotiomycetes</taxon>
        <taxon>Eurotiomycetidae</taxon>
        <taxon>Eurotiales</taxon>
        <taxon>Aspergillaceae</taxon>
        <taxon>Penicillium</taxon>
    </lineage>
</organism>
<dbReference type="EMBL" id="AKCT01000245">
    <property type="protein sequence ID" value="EKV09205.1"/>
    <property type="molecule type" value="Genomic_DNA"/>
</dbReference>
<comment type="caution">
    <text evidence="1">The sequence shown here is derived from an EMBL/GenBank/DDBJ whole genome shotgun (WGS) entry which is preliminary data.</text>
</comment>
<reference evidence="2" key="1">
    <citation type="journal article" date="2012" name="BMC Genomics">
        <title>Genome sequence of the necrotrophic fungus Penicillium digitatum, the main postharvest pathogen of citrus.</title>
        <authorList>
            <person name="Marcet-Houben M."/>
            <person name="Ballester A.-R."/>
            <person name="de la Fuente B."/>
            <person name="Harries E."/>
            <person name="Marcos J.F."/>
            <person name="Gonzalez-Candelas L."/>
            <person name="Gabaldon T."/>
        </authorList>
    </citation>
    <scope>NUCLEOTIDE SEQUENCE [LARGE SCALE GENOMIC DNA]</scope>
    <source>
        <strain evidence="2">PHI26 / CECT 20796</strain>
    </source>
</reference>
<dbReference type="Proteomes" id="UP000009882">
    <property type="component" value="Unassembled WGS sequence"/>
</dbReference>